<dbReference type="GO" id="GO:0016887">
    <property type="term" value="F:ATP hydrolysis activity"/>
    <property type="evidence" value="ECO:0007669"/>
    <property type="project" value="InterPro"/>
</dbReference>
<organism evidence="5">
    <name type="scientific">marine metagenome</name>
    <dbReference type="NCBI Taxonomy" id="408172"/>
    <lineage>
        <taxon>unclassified sequences</taxon>
        <taxon>metagenomes</taxon>
        <taxon>ecological metagenomes</taxon>
    </lineage>
</organism>
<dbReference type="FunFam" id="3.40.50.300:FF:000133">
    <property type="entry name" value="Spermidine/putrescine import ATP-binding protein PotA"/>
    <property type="match status" value="1"/>
</dbReference>
<sequence length="356" mass="38574">MNDNHLELLGIRKEYAGVVAVERVDLKVARGEFLVLLGPSGSGKTTILSMIGGFTVPTKGHIHIDGRDVTTTPPAHRPTATVFQDYALFPHMSVLQNVSFGLAMRKVSRPVRRERAEAALGTMGLSGLGDRGVHQLSGGQRQRVALARAIAVEPEVLLLDEPLGALDQNIRRQMQDELVHLQKNLGVTFVHVTHDQEEAMSVADNIALINNGLIEDHGPPDRVYLRPASLFAARFMGDSNIFPGEVVRNEAGRVEVVTRMGNLNIPGDAETGAKVHLVLRPEQIKVGAGEGDDTLPLGRIRVIDVTFQGTHRLCHALSGADGTVELLLRLPPEHAASPSDFLNVYARASDAVLLRD</sequence>
<gene>
    <name evidence="5" type="ORF">METZ01_LOCUS241226</name>
</gene>
<name>A0A382HMQ9_9ZZZZ</name>
<feature type="domain" description="ABC transporter" evidence="4">
    <location>
        <begin position="6"/>
        <end position="236"/>
    </location>
</feature>
<dbReference type="PROSITE" id="PS50893">
    <property type="entry name" value="ABC_TRANSPORTER_2"/>
    <property type="match status" value="1"/>
</dbReference>
<dbReference type="GO" id="GO:0032991">
    <property type="term" value="C:protein-containing complex"/>
    <property type="evidence" value="ECO:0007669"/>
    <property type="project" value="UniProtKB-ARBA"/>
</dbReference>
<dbReference type="Gene3D" id="2.40.50.100">
    <property type="match status" value="1"/>
</dbReference>
<evidence type="ECO:0000259" key="4">
    <source>
        <dbReference type="PROSITE" id="PS50893"/>
    </source>
</evidence>
<evidence type="ECO:0000256" key="3">
    <source>
        <dbReference type="ARBA" id="ARBA00022840"/>
    </source>
</evidence>
<dbReference type="GO" id="GO:0005886">
    <property type="term" value="C:plasma membrane"/>
    <property type="evidence" value="ECO:0007669"/>
    <property type="project" value="UniProtKB-ARBA"/>
</dbReference>
<dbReference type="InterPro" id="IPR027417">
    <property type="entry name" value="P-loop_NTPase"/>
</dbReference>
<dbReference type="InterPro" id="IPR003439">
    <property type="entry name" value="ABC_transporter-like_ATP-bd"/>
</dbReference>
<evidence type="ECO:0000313" key="5">
    <source>
        <dbReference type="EMBL" id="SVB88372.1"/>
    </source>
</evidence>
<dbReference type="EMBL" id="UINC01062099">
    <property type="protein sequence ID" value="SVB88372.1"/>
    <property type="molecule type" value="Genomic_DNA"/>
</dbReference>
<dbReference type="PROSITE" id="PS00211">
    <property type="entry name" value="ABC_TRANSPORTER_1"/>
    <property type="match status" value="1"/>
</dbReference>
<protein>
    <recommendedName>
        <fullName evidence="4">ABC transporter domain-containing protein</fullName>
    </recommendedName>
</protein>
<dbReference type="InterPro" id="IPR050093">
    <property type="entry name" value="ABC_SmlMolc_Importer"/>
</dbReference>
<dbReference type="AlphaFoldDB" id="A0A382HMQ9"/>
<evidence type="ECO:0000256" key="2">
    <source>
        <dbReference type="ARBA" id="ARBA00022741"/>
    </source>
</evidence>
<proteinExistence type="predicted"/>
<dbReference type="InterPro" id="IPR003593">
    <property type="entry name" value="AAA+_ATPase"/>
</dbReference>
<dbReference type="Gene3D" id="3.40.50.300">
    <property type="entry name" value="P-loop containing nucleotide triphosphate hydrolases"/>
    <property type="match status" value="1"/>
</dbReference>
<keyword evidence="3" id="KW-0067">ATP-binding</keyword>
<dbReference type="PANTHER" id="PTHR42781:SF4">
    <property type="entry name" value="SPERMIDINE_PUTRESCINE IMPORT ATP-BINDING PROTEIN POTA"/>
    <property type="match status" value="1"/>
</dbReference>
<dbReference type="PANTHER" id="PTHR42781">
    <property type="entry name" value="SPERMIDINE/PUTRESCINE IMPORT ATP-BINDING PROTEIN POTA"/>
    <property type="match status" value="1"/>
</dbReference>
<reference evidence="5" key="1">
    <citation type="submission" date="2018-05" db="EMBL/GenBank/DDBJ databases">
        <authorList>
            <person name="Lanie J.A."/>
            <person name="Ng W.-L."/>
            <person name="Kazmierczak K.M."/>
            <person name="Andrzejewski T.M."/>
            <person name="Davidsen T.M."/>
            <person name="Wayne K.J."/>
            <person name="Tettelin H."/>
            <person name="Glass J.I."/>
            <person name="Rusch D."/>
            <person name="Podicherti R."/>
            <person name="Tsui H.-C.T."/>
            <person name="Winkler M.E."/>
        </authorList>
    </citation>
    <scope>NUCLEOTIDE SEQUENCE</scope>
</reference>
<dbReference type="Pfam" id="PF00005">
    <property type="entry name" value="ABC_tran"/>
    <property type="match status" value="1"/>
</dbReference>
<dbReference type="InterPro" id="IPR008995">
    <property type="entry name" value="Mo/tungstate-bd_C_term_dom"/>
</dbReference>
<dbReference type="SUPFAM" id="SSF52540">
    <property type="entry name" value="P-loop containing nucleoside triphosphate hydrolases"/>
    <property type="match status" value="1"/>
</dbReference>
<dbReference type="GO" id="GO:0005524">
    <property type="term" value="F:ATP binding"/>
    <property type="evidence" value="ECO:0007669"/>
    <property type="project" value="UniProtKB-KW"/>
</dbReference>
<evidence type="ECO:0000256" key="1">
    <source>
        <dbReference type="ARBA" id="ARBA00022448"/>
    </source>
</evidence>
<dbReference type="SUPFAM" id="SSF50331">
    <property type="entry name" value="MOP-like"/>
    <property type="match status" value="1"/>
</dbReference>
<dbReference type="SMART" id="SM00382">
    <property type="entry name" value="AAA"/>
    <property type="match status" value="1"/>
</dbReference>
<dbReference type="InterPro" id="IPR017871">
    <property type="entry name" value="ABC_transporter-like_CS"/>
</dbReference>
<accession>A0A382HMQ9</accession>
<keyword evidence="2" id="KW-0547">Nucleotide-binding</keyword>
<keyword evidence="1" id="KW-0813">Transport</keyword>